<keyword evidence="2" id="KW-1185">Reference proteome</keyword>
<protein>
    <submittedName>
        <fullName evidence="1">Uncharacterized protein</fullName>
    </submittedName>
</protein>
<gene>
    <name evidence="1" type="ORF">DVK44_22870</name>
</gene>
<evidence type="ECO:0000313" key="1">
    <source>
        <dbReference type="EMBL" id="AXG80024.1"/>
    </source>
</evidence>
<proteinExistence type="predicted"/>
<reference evidence="2" key="1">
    <citation type="submission" date="2018-07" db="EMBL/GenBank/DDBJ databases">
        <authorList>
            <person name="Zhao J."/>
        </authorList>
    </citation>
    <scope>NUCLEOTIDE SEQUENCE [LARGE SCALE GENOMIC DNA]</scope>
    <source>
        <strain evidence="2">GSSD-12</strain>
    </source>
</reference>
<dbReference type="EMBL" id="CP031194">
    <property type="protein sequence ID" value="AXG80024.1"/>
    <property type="molecule type" value="Genomic_DNA"/>
</dbReference>
<sequence>MIVICNFLLSRSLTPAEQVAALARAVRLDPGRVDVRHADSDQTDRDWDAPVLCTYHPVRGDVVQSLEVQLQSAALAPGAPADEAALAAEFARGAGVAVLYPDDRIDPETYWLTAPDLAREAPRTGVAPAVRARLVASDDDPPTYTVDAVETPVAAFPQAQVGPLAEILRAEPVPTPVAAAVAAAVGPDGGPAAVSLHIWERLGRRMAAGWQPGGRYLPELYAEALAARDLFDAQVARCAPAERTALLNAVTELDELFRTHTVDDGGAALRAAGVRAGASPWWRRAPAQPPWPSGG</sequence>
<name>A0A345HTK0_9ACTN</name>
<organism evidence="1 2">
    <name type="scientific">Streptomyces paludis</name>
    <dbReference type="NCBI Taxonomy" id="2282738"/>
    <lineage>
        <taxon>Bacteria</taxon>
        <taxon>Bacillati</taxon>
        <taxon>Actinomycetota</taxon>
        <taxon>Actinomycetes</taxon>
        <taxon>Kitasatosporales</taxon>
        <taxon>Streptomycetaceae</taxon>
        <taxon>Streptomyces</taxon>
    </lineage>
</organism>
<accession>A0A345HTK0</accession>
<dbReference type="RefSeq" id="WP_114661350.1">
    <property type="nucleotide sequence ID" value="NZ_CP031194.1"/>
</dbReference>
<dbReference type="Proteomes" id="UP000253868">
    <property type="component" value="Chromosome"/>
</dbReference>
<dbReference type="AlphaFoldDB" id="A0A345HTK0"/>
<dbReference type="KEGG" id="spad:DVK44_22870"/>
<dbReference type="OrthoDB" id="3290487at2"/>
<evidence type="ECO:0000313" key="2">
    <source>
        <dbReference type="Proteomes" id="UP000253868"/>
    </source>
</evidence>